<evidence type="ECO:0000313" key="2">
    <source>
        <dbReference type="EMBL" id="EON66206.1"/>
    </source>
</evidence>
<dbReference type="eggNOG" id="ENOG502SX33">
    <property type="taxonomic scope" value="Eukaryota"/>
</dbReference>
<dbReference type="EMBL" id="JH767579">
    <property type="protein sequence ID" value="EON66206.1"/>
    <property type="molecule type" value="Genomic_DNA"/>
</dbReference>
<proteinExistence type="predicted"/>
<dbReference type="AlphaFoldDB" id="R7YX27"/>
<sequence length="383" mass="42358">MIRNLYPEQVIVFEEMAVSKSWFDKHVELELDRVTKTPLIDLRERIVVPSEASEKALSGILGAIKAAISDAAPMEVEYIPHDGAWLAAQEDWLDQLDSVIAERAAQQAQKQWNQLTPDSDVELALDPAGLLETLTAGQVLASSAQDFIKGKLDETGKTAFDTEISRLSAESLETFSALWRDRVDTRFQRYRLGADAIPDAKLREQLLELLQTHVRAELIPETLSRAEAQGLLRGKKLKKSVEKLKASLELDGKDTTTPLALETLTSTLNKFATKLCPSTTSLAAAKTAHLTDLHQTIRALDRDKDGPRLFLALVVVLLAKYQDGVVYATGKFAPKLMRLLKGRVSEEVYGRLERLKEGVKSGKAGREEREEMKELAAADGADA</sequence>
<feature type="compositionally biased region" description="Basic and acidic residues" evidence="1">
    <location>
        <begin position="358"/>
        <end position="376"/>
    </location>
</feature>
<protein>
    <submittedName>
        <fullName evidence="2">Uncharacterized protein</fullName>
    </submittedName>
</protein>
<accession>R7YX27</accession>
<name>R7YX27_CONA1</name>
<evidence type="ECO:0000313" key="3">
    <source>
        <dbReference type="Proteomes" id="UP000016924"/>
    </source>
</evidence>
<dbReference type="GeneID" id="19902910"/>
<feature type="region of interest" description="Disordered" evidence="1">
    <location>
        <begin position="358"/>
        <end position="383"/>
    </location>
</feature>
<reference evidence="3" key="1">
    <citation type="submission" date="2012-06" db="EMBL/GenBank/DDBJ databases">
        <title>The genome sequence of Coniosporium apollinis CBS 100218.</title>
        <authorList>
            <consortium name="The Broad Institute Genome Sequencing Platform"/>
            <person name="Cuomo C."/>
            <person name="Gorbushina A."/>
            <person name="Noack S."/>
            <person name="Walker B."/>
            <person name="Young S.K."/>
            <person name="Zeng Q."/>
            <person name="Gargeya S."/>
            <person name="Fitzgerald M."/>
            <person name="Haas B."/>
            <person name="Abouelleil A."/>
            <person name="Alvarado L."/>
            <person name="Arachchi H.M."/>
            <person name="Berlin A.M."/>
            <person name="Chapman S.B."/>
            <person name="Goldberg J."/>
            <person name="Griggs A."/>
            <person name="Gujja S."/>
            <person name="Hansen M."/>
            <person name="Howarth C."/>
            <person name="Imamovic A."/>
            <person name="Larimer J."/>
            <person name="McCowan C."/>
            <person name="Montmayeur A."/>
            <person name="Murphy C."/>
            <person name="Neiman D."/>
            <person name="Pearson M."/>
            <person name="Priest M."/>
            <person name="Roberts A."/>
            <person name="Saif S."/>
            <person name="Shea T."/>
            <person name="Sisk P."/>
            <person name="Sykes S."/>
            <person name="Wortman J."/>
            <person name="Nusbaum C."/>
            <person name="Birren B."/>
        </authorList>
    </citation>
    <scope>NUCLEOTIDE SEQUENCE [LARGE SCALE GENOMIC DNA]</scope>
    <source>
        <strain evidence="3">CBS 100218</strain>
    </source>
</reference>
<dbReference type="RefSeq" id="XP_007781523.1">
    <property type="nucleotide sequence ID" value="XM_007783333.1"/>
</dbReference>
<dbReference type="HOGENOM" id="CLU_721621_0_0_1"/>
<organism evidence="2 3">
    <name type="scientific">Coniosporium apollinis (strain CBS 100218)</name>
    <name type="common">Rock-inhabiting black yeast</name>
    <dbReference type="NCBI Taxonomy" id="1168221"/>
    <lineage>
        <taxon>Eukaryota</taxon>
        <taxon>Fungi</taxon>
        <taxon>Dikarya</taxon>
        <taxon>Ascomycota</taxon>
        <taxon>Pezizomycotina</taxon>
        <taxon>Dothideomycetes</taxon>
        <taxon>Dothideomycetes incertae sedis</taxon>
        <taxon>Coniosporium</taxon>
    </lineage>
</organism>
<dbReference type="STRING" id="1168221.R7YX27"/>
<dbReference type="Proteomes" id="UP000016924">
    <property type="component" value="Unassembled WGS sequence"/>
</dbReference>
<keyword evidence="3" id="KW-1185">Reference proteome</keyword>
<dbReference type="OrthoDB" id="3935714at2759"/>
<gene>
    <name evidence="2" type="ORF">W97_05599</name>
</gene>
<evidence type="ECO:0000256" key="1">
    <source>
        <dbReference type="SAM" id="MobiDB-lite"/>
    </source>
</evidence>